<gene>
    <name evidence="1" type="ORF">ADN00_15715</name>
</gene>
<proteinExistence type="predicted"/>
<sequence length="147" mass="16148">MALTRAQIETVLIARCGGKMTVAGLDGATHDGNNADLVDPISASLFEMGYQLDIGTVTDSVLSIVEGNRISEFLDRAERRCLENISGNIDTVNIALGPRREDLNQLAEQVEKAIARLEKKILLRYGDAPLVGDTIRLDFQEKNEDYV</sequence>
<evidence type="ECO:0000313" key="2">
    <source>
        <dbReference type="Proteomes" id="UP000050417"/>
    </source>
</evidence>
<organism evidence="1 2">
    <name type="scientific">Ornatilinea apprima</name>
    <dbReference type="NCBI Taxonomy" id="1134406"/>
    <lineage>
        <taxon>Bacteria</taxon>
        <taxon>Bacillati</taxon>
        <taxon>Chloroflexota</taxon>
        <taxon>Anaerolineae</taxon>
        <taxon>Anaerolineales</taxon>
        <taxon>Anaerolineaceae</taxon>
        <taxon>Ornatilinea</taxon>
    </lineage>
</organism>
<dbReference type="STRING" id="1134406.ADN00_15715"/>
<name>A0A0P6WZK7_9CHLR</name>
<reference evidence="1 2" key="1">
    <citation type="submission" date="2015-07" db="EMBL/GenBank/DDBJ databases">
        <title>Genome sequence of Ornatilinea apprima DSM 23815.</title>
        <authorList>
            <person name="Hemp J."/>
            <person name="Ward L.M."/>
            <person name="Pace L.A."/>
            <person name="Fischer W.W."/>
        </authorList>
    </citation>
    <scope>NUCLEOTIDE SEQUENCE [LARGE SCALE GENOMIC DNA]</scope>
    <source>
        <strain evidence="1 2">P3M-1</strain>
    </source>
</reference>
<dbReference type="AlphaFoldDB" id="A0A0P6WZK7"/>
<dbReference type="Proteomes" id="UP000050417">
    <property type="component" value="Unassembled WGS sequence"/>
</dbReference>
<evidence type="ECO:0000313" key="1">
    <source>
        <dbReference type="EMBL" id="KPL72263.1"/>
    </source>
</evidence>
<protein>
    <submittedName>
        <fullName evidence="1">Uncharacterized protein</fullName>
    </submittedName>
</protein>
<dbReference type="EMBL" id="LGCL01000039">
    <property type="protein sequence ID" value="KPL72263.1"/>
    <property type="molecule type" value="Genomic_DNA"/>
</dbReference>
<comment type="caution">
    <text evidence="1">The sequence shown here is derived from an EMBL/GenBank/DDBJ whole genome shotgun (WGS) entry which is preliminary data.</text>
</comment>
<keyword evidence="2" id="KW-1185">Reference proteome</keyword>
<accession>A0A0P6WZK7</accession>